<evidence type="ECO:0000313" key="13">
    <source>
        <dbReference type="Proteomes" id="UP000293360"/>
    </source>
</evidence>
<dbReference type="SMART" id="SM00100">
    <property type="entry name" value="cNMP"/>
    <property type="match status" value="2"/>
</dbReference>
<dbReference type="CDD" id="cd00038">
    <property type="entry name" value="CAP_ED"/>
    <property type="match status" value="2"/>
</dbReference>
<dbReference type="PROSITE" id="PS50181">
    <property type="entry name" value="FBOX"/>
    <property type="match status" value="1"/>
</dbReference>
<dbReference type="InterPro" id="IPR001810">
    <property type="entry name" value="F-box_dom"/>
</dbReference>
<name>A0A4Q4TNE1_9PEZI</name>
<dbReference type="Pfam" id="PF16643">
    <property type="entry name" value="cNMPbd_u2"/>
    <property type="match status" value="1"/>
</dbReference>
<feature type="domain" description="Cyclic nucleotide-binding" evidence="10">
    <location>
        <begin position="271"/>
        <end position="399"/>
    </location>
</feature>
<keyword evidence="7" id="KW-1071">Ligand-gated ion channel</keyword>
<keyword evidence="13" id="KW-1185">Reference proteome</keyword>
<evidence type="ECO:0000259" key="10">
    <source>
        <dbReference type="PROSITE" id="PS50042"/>
    </source>
</evidence>
<dbReference type="SUPFAM" id="SSF51206">
    <property type="entry name" value="cAMP-binding domain-like"/>
    <property type="match status" value="2"/>
</dbReference>
<dbReference type="Gene3D" id="3.80.10.10">
    <property type="entry name" value="Ribonuclease Inhibitor"/>
    <property type="match status" value="2"/>
</dbReference>
<evidence type="ECO:0000256" key="1">
    <source>
        <dbReference type="ARBA" id="ARBA00004141"/>
    </source>
</evidence>
<feature type="domain" description="Cyclic nucleotide-binding" evidence="10">
    <location>
        <begin position="71"/>
        <end position="188"/>
    </location>
</feature>
<dbReference type="SUPFAM" id="SSF52047">
    <property type="entry name" value="RNI-like"/>
    <property type="match status" value="1"/>
</dbReference>
<dbReference type="InterPro" id="IPR006553">
    <property type="entry name" value="Leu-rich_rpt_Cys-con_subtyp"/>
</dbReference>
<dbReference type="AlphaFoldDB" id="A0A4Q4TNE1"/>
<proteinExistence type="predicted"/>
<dbReference type="InterPro" id="IPR018488">
    <property type="entry name" value="cNMP-bd_CS"/>
</dbReference>
<dbReference type="SMART" id="SM00367">
    <property type="entry name" value="LRR_CC"/>
    <property type="match status" value="8"/>
</dbReference>
<dbReference type="SMART" id="SM00256">
    <property type="entry name" value="FBOX"/>
    <property type="match status" value="1"/>
</dbReference>
<keyword evidence="5" id="KW-0406">Ion transport</keyword>
<dbReference type="PANTHER" id="PTHR45638:SF24">
    <property type="entry name" value="CYCLIC NUCLEOTIDE-BINDING DOMAIN PROTEIN (AFU_ORTHOLOGUE AFUA_2G03170)"/>
    <property type="match status" value="1"/>
</dbReference>
<evidence type="ECO:0000256" key="9">
    <source>
        <dbReference type="SAM" id="MobiDB-lite"/>
    </source>
</evidence>
<feature type="domain" description="F-box" evidence="11">
    <location>
        <begin position="531"/>
        <end position="568"/>
    </location>
</feature>
<feature type="region of interest" description="Disordered" evidence="9">
    <location>
        <begin position="1"/>
        <end position="21"/>
    </location>
</feature>
<feature type="region of interest" description="Disordered" evidence="9">
    <location>
        <begin position="964"/>
        <end position="992"/>
    </location>
</feature>
<keyword evidence="8" id="KW-0407">Ion channel</keyword>
<sequence length="1166" mass="128003">MRRRSSHSSASAYRALAHHPPNGPVPDSVALIRSFNVESNPTRPVRPSPLTASTIPDMPLDVLERMRSFPLFKSAPEEFLVAIGKHLRPQVHAAQDVILTEGEEAKSMYWLVRGVVAVTSRDGEAVYAELKPGSFFGEIGILMDMPRTATIVARTKCLLLILKKEHLNIEMPRFPEMETAIREEARERLTILNKKRQESGLTFKTAKGSAPREASPGKVFTGEVGAIAEGTVMNQKKRKSPSPGAIEDPAAGSALGSGLVNVRQTLKELPLFSALPPDILHFLGMSAQPKTYPPFTDIIRQGTVGNDIYFIVRGEAEVIHDAAGQERERRVTRSTIRPRLKQGQYFGEVASLGLSLRRTATVRSVTSVECLMVSGEALNELWKRCPPNVKTQVEETARHRMTLEESAETADVEMTDADVPPSTSLNTAPQMTFTTPSKPSSPVKDELDQMEPKDPDPYLSVDMENIRNRRRGSLAPPNPTSDNASSLTTNGARLRMVDTSNSSRFSMTDATSPDCEVPPKRAKILPRRPHSSQKPALPDDILATIFQSLNIVELLRLRQVSTHWRKLLATSPKLCTDVDLTPFNRRVSDDVIIKILAPFIGPRLQTIDLSNCFHITDEGFSTLWKVCGKNVKIWKMKSVWDVSANQILEMSDNAKDLEEVDWSNCRKVGDNLLARVVGWVVPEHANPAGTKQVIITSSAARLRGQKPQTQTVTLPPPGTVIGCPKLKRLDLSYCKHITDRSMAHLAAHASNRLESLCLTRCTSITDAGFQSWTPFRFNNLSRLCLADCTYLSDNAVVALASAAKQLTHLDLSFCCALSDTATEVVALGLPFLRELRMAFCGSAVGDGSLASVALHLHDLRRLSVRGCVRVTAAGVEAVLDGCAALEWADVSQCRNLEPWVRGGGVARWGYDQKAMPADAGAQATALVIPPRGARNRRARKPVAFVVEKGPGNSDEAREIVGRRHNTHSDRTQSRDGTAVHVGDSATPAEYCPGDSTSVHIGDLLGDRFEVVNKLGSGGFGLVWLSHDSRLGNIAGREDIEGDPSSTGKDQKNHVDVPIDEFWIHRLNGSHPCFAMPALGYHVMSKSSELPWKDTQSVYRNDFRSGSILMQVDGIDSLNKDQGLHGYGEEDVEGETPDDEEGIQRTGTRSLEQRRMNRSLGKHRSVS</sequence>
<evidence type="ECO:0008006" key="14">
    <source>
        <dbReference type="Google" id="ProtNLM"/>
    </source>
</evidence>
<evidence type="ECO:0000256" key="7">
    <source>
        <dbReference type="ARBA" id="ARBA00023286"/>
    </source>
</evidence>
<dbReference type="InterPro" id="IPR032675">
    <property type="entry name" value="LRR_dom_sf"/>
</dbReference>
<evidence type="ECO:0000256" key="6">
    <source>
        <dbReference type="ARBA" id="ARBA00023136"/>
    </source>
</evidence>
<feature type="region of interest" description="Disordered" evidence="9">
    <location>
        <begin position="1119"/>
        <end position="1166"/>
    </location>
</feature>
<evidence type="ECO:0000256" key="4">
    <source>
        <dbReference type="ARBA" id="ARBA00022989"/>
    </source>
</evidence>
<feature type="compositionally biased region" description="Acidic residues" evidence="9">
    <location>
        <begin position="1128"/>
        <end position="1140"/>
    </location>
</feature>
<feature type="compositionally biased region" description="Basic residues" evidence="9">
    <location>
        <begin position="1155"/>
        <end position="1166"/>
    </location>
</feature>
<accession>A0A4Q4TNE1</accession>
<keyword evidence="4" id="KW-1133">Transmembrane helix</keyword>
<feature type="region of interest" description="Disordered" evidence="9">
    <location>
        <begin position="503"/>
        <end position="536"/>
    </location>
</feature>
<gene>
    <name evidence="12" type="ORF">DL764_001735</name>
</gene>
<reference evidence="12 13" key="1">
    <citation type="submission" date="2018-06" db="EMBL/GenBank/DDBJ databases">
        <title>Complete Genomes of Monosporascus.</title>
        <authorList>
            <person name="Robinson A.J."/>
            <person name="Natvig D.O."/>
        </authorList>
    </citation>
    <scope>NUCLEOTIDE SEQUENCE [LARGE SCALE GENOMIC DNA]</scope>
    <source>
        <strain evidence="12 13">CBS 110550</strain>
    </source>
</reference>
<dbReference type="Pfam" id="PF00027">
    <property type="entry name" value="cNMP_binding"/>
    <property type="match status" value="2"/>
</dbReference>
<feature type="compositionally biased region" description="Polar residues" evidence="9">
    <location>
        <begin position="421"/>
        <end position="440"/>
    </location>
</feature>
<keyword evidence="2" id="KW-0813">Transport</keyword>
<dbReference type="Proteomes" id="UP000293360">
    <property type="component" value="Unassembled WGS sequence"/>
</dbReference>
<feature type="compositionally biased region" description="Basic and acidic residues" evidence="9">
    <location>
        <begin position="443"/>
        <end position="456"/>
    </location>
</feature>
<evidence type="ECO:0000256" key="3">
    <source>
        <dbReference type="ARBA" id="ARBA00022692"/>
    </source>
</evidence>
<feature type="compositionally biased region" description="Acidic residues" evidence="9">
    <location>
        <begin position="405"/>
        <end position="416"/>
    </location>
</feature>
<dbReference type="PROSITE" id="PS00889">
    <property type="entry name" value="CNMP_BINDING_2"/>
    <property type="match status" value="1"/>
</dbReference>
<keyword evidence="6" id="KW-0472">Membrane</keyword>
<evidence type="ECO:0000256" key="5">
    <source>
        <dbReference type="ARBA" id="ARBA00023065"/>
    </source>
</evidence>
<dbReference type="PROSITE" id="PS00888">
    <property type="entry name" value="CNMP_BINDING_1"/>
    <property type="match status" value="1"/>
</dbReference>
<dbReference type="PANTHER" id="PTHR45638">
    <property type="entry name" value="CYCLIC NUCLEOTIDE-GATED CATION CHANNEL SUBUNIT A"/>
    <property type="match status" value="1"/>
</dbReference>
<dbReference type="GO" id="GO:0044877">
    <property type="term" value="F:protein-containing complex binding"/>
    <property type="evidence" value="ECO:0007669"/>
    <property type="project" value="TreeGrafter"/>
</dbReference>
<dbReference type="OrthoDB" id="421226at2759"/>
<feature type="compositionally biased region" description="Low complexity" evidence="9">
    <location>
        <begin position="7"/>
        <end position="19"/>
    </location>
</feature>
<dbReference type="Gene3D" id="3.30.200.20">
    <property type="entry name" value="Phosphorylase Kinase, domain 1"/>
    <property type="match status" value="1"/>
</dbReference>
<feature type="compositionally biased region" description="Polar residues" evidence="9">
    <location>
        <begin position="480"/>
        <end position="491"/>
    </location>
</feature>
<evidence type="ECO:0000256" key="2">
    <source>
        <dbReference type="ARBA" id="ARBA00022448"/>
    </source>
</evidence>
<dbReference type="InterPro" id="IPR014710">
    <property type="entry name" value="RmlC-like_jellyroll"/>
</dbReference>
<dbReference type="CDD" id="cd09917">
    <property type="entry name" value="F-box_SF"/>
    <property type="match status" value="1"/>
</dbReference>
<evidence type="ECO:0000259" key="11">
    <source>
        <dbReference type="PROSITE" id="PS50181"/>
    </source>
</evidence>
<feature type="compositionally biased region" description="Basic and acidic residues" evidence="9">
    <location>
        <begin position="964"/>
        <end position="973"/>
    </location>
</feature>
<dbReference type="Pfam" id="PF25372">
    <property type="entry name" value="DUF7885"/>
    <property type="match status" value="1"/>
</dbReference>
<dbReference type="InterPro" id="IPR057207">
    <property type="entry name" value="FBXL15_LRR"/>
</dbReference>
<dbReference type="FunFam" id="2.60.120.10:FF:000057">
    <property type="entry name" value="Cyclic nucleotide-binding domain protein"/>
    <property type="match status" value="1"/>
</dbReference>
<protein>
    <recommendedName>
        <fullName evidence="14">Cyclic nucleotide-binding domain-containing protein</fullName>
    </recommendedName>
</protein>
<comment type="subcellular location">
    <subcellularLocation>
        <location evidence="1">Membrane</location>
        <topology evidence="1">Multi-pass membrane protein</topology>
    </subcellularLocation>
</comment>
<feature type="region of interest" description="Disordered" evidence="9">
    <location>
        <begin position="403"/>
        <end position="491"/>
    </location>
</feature>
<dbReference type="InterPro" id="IPR036047">
    <property type="entry name" value="F-box-like_dom_sf"/>
</dbReference>
<dbReference type="STRING" id="155417.A0A4Q4TNE1"/>
<evidence type="ECO:0000256" key="8">
    <source>
        <dbReference type="ARBA" id="ARBA00023303"/>
    </source>
</evidence>
<dbReference type="InterPro" id="IPR050866">
    <property type="entry name" value="CNG_cation_channel"/>
</dbReference>
<feature type="compositionally biased region" description="Basic residues" evidence="9">
    <location>
        <begin position="520"/>
        <end position="531"/>
    </location>
</feature>
<dbReference type="InterPro" id="IPR018490">
    <property type="entry name" value="cNMP-bd_dom_sf"/>
</dbReference>
<dbReference type="EMBL" id="QJNU01000056">
    <property type="protein sequence ID" value="RYP08715.1"/>
    <property type="molecule type" value="Genomic_DNA"/>
</dbReference>
<dbReference type="Gene3D" id="2.60.120.10">
    <property type="entry name" value="Jelly Rolls"/>
    <property type="match status" value="2"/>
</dbReference>
<evidence type="ECO:0000313" key="12">
    <source>
        <dbReference type="EMBL" id="RYP08715.1"/>
    </source>
</evidence>
<dbReference type="PROSITE" id="PS50042">
    <property type="entry name" value="CNMP_BINDING_3"/>
    <property type="match status" value="2"/>
</dbReference>
<keyword evidence="3" id="KW-0812">Transmembrane</keyword>
<dbReference type="InterPro" id="IPR000595">
    <property type="entry name" value="cNMP-bd_dom"/>
</dbReference>
<dbReference type="Pfam" id="PF00646">
    <property type="entry name" value="F-box"/>
    <property type="match status" value="1"/>
</dbReference>
<dbReference type="GO" id="GO:0005221">
    <property type="term" value="F:intracellularly cyclic nucleotide-activated monoatomic cation channel activity"/>
    <property type="evidence" value="ECO:0007669"/>
    <property type="project" value="InterPro"/>
</dbReference>
<dbReference type="GO" id="GO:0016020">
    <property type="term" value="C:membrane"/>
    <property type="evidence" value="ECO:0007669"/>
    <property type="project" value="UniProtKB-SubCell"/>
</dbReference>
<dbReference type="SUPFAM" id="SSF81383">
    <property type="entry name" value="F-box domain"/>
    <property type="match status" value="1"/>
</dbReference>
<organism evidence="12 13">
    <name type="scientific">Monosporascus ibericus</name>
    <dbReference type="NCBI Taxonomy" id="155417"/>
    <lineage>
        <taxon>Eukaryota</taxon>
        <taxon>Fungi</taxon>
        <taxon>Dikarya</taxon>
        <taxon>Ascomycota</taxon>
        <taxon>Pezizomycotina</taxon>
        <taxon>Sordariomycetes</taxon>
        <taxon>Xylariomycetidae</taxon>
        <taxon>Xylariales</taxon>
        <taxon>Xylariales incertae sedis</taxon>
        <taxon>Monosporascus</taxon>
    </lineage>
</organism>
<comment type="caution">
    <text evidence="12">The sequence shown here is derived from an EMBL/GenBank/DDBJ whole genome shotgun (WGS) entry which is preliminary data.</text>
</comment>